<dbReference type="InterPro" id="IPR006683">
    <property type="entry name" value="Thioestr_dom"/>
</dbReference>
<dbReference type="SUPFAM" id="SSF54637">
    <property type="entry name" value="Thioesterase/thiol ester dehydrase-isomerase"/>
    <property type="match status" value="1"/>
</dbReference>
<dbReference type="Proteomes" id="UP000521872">
    <property type="component" value="Unassembled WGS sequence"/>
</dbReference>
<feature type="domain" description="Thioesterase" evidence="3">
    <location>
        <begin position="90"/>
        <end position="170"/>
    </location>
</feature>
<evidence type="ECO:0000313" key="5">
    <source>
        <dbReference type="Proteomes" id="UP000521872"/>
    </source>
</evidence>
<dbReference type="CDD" id="cd03443">
    <property type="entry name" value="PaaI_thioesterase"/>
    <property type="match status" value="1"/>
</dbReference>
<organism evidence="4 5">
    <name type="scientific">Agrocybe pediades</name>
    <dbReference type="NCBI Taxonomy" id="84607"/>
    <lineage>
        <taxon>Eukaryota</taxon>
        <taxon>Fungi</taxon>
        <taxon>Dikarya</taxon>
        <taxon>Basidiomycota</taxon>
        <taxon>Agaricomycotina</taxon>
        <taxon>Agaricomycetes</taxon>
        <taxon>Agaricomycetidae</taxon>
        <taxon>Agaricales</taxon>
        <taxon>Agaricineae</taxon>
        <taxon>Strophariaceae</taxon>
        <taxon>Agrocybe</taxon>
    </lineage>
</organism>
<evidence type="ECO:0000256" key="2">
    <source>
        <dbReference type="ARBA" id="ARBA00022801"/>
    </source>
</evidence>
<dbReference type="Gene3D" id="3.10.129.10">
    <property type="entry name" value="Hotdog Thioesterase"/>
    <property type="match status" value="1"/>
</dbReference>
<dbReference type="GO" id="GO:0047617">
    <property type="term" value="F:fatty acyl-CoA hydrolase activity"/>
    <property type="evidence" value="ECO:0007669"/>
    <property type="project" value="InterPro"/>
</dbReference>
<dbReference type="InterPro" id="IPR003736">
    <property type="entry name" value="PAAI_dom"/>
</dbReference>
<comment type="caution">
    <text evidence="4">The sequence shown here is derived from an EMBL/GenBank/DDBJ whole genome shotgun (WGS) entry which is preliminary data.</text>
</comment>
<dbReference type="PANTHER" id="PTHR21660">
    <property type="entry name" value="THIOESTERASE SUPERFAMILY MEMBER-RELATED"/>
    <property type="match status" value="1"/>
</dbReference>
<reference evidence="4 5" key="1">
    <citation type="submission" date="2019-12" db="EMBL/GenBank/DDBJ databases">
        <authorList>
            <person name="Floudas D."/>
            <person name="Bentzer J."/>
            <person name="Ahren D."/>
            <person name="Johansson T."/>
            <person name="Persson P."/>
            <person name="Tunlid A."/>
        </authorList>
    </citation>
    <scope>NUCLEOTIDE SEQUENCE [LARGE SCALE GENOMIC DNA]</scope>
    <source>
        <strain evidence="4 5">CBS 102.39</strain>
    </source>
</reference>
<dbReference type="AlphaFoldDB" id="A0A8H4QZF9"/>
<evidence type="ECO:0000256" key="1">
    <source>
        <dbReference type="ARBA" id="ARBA00008324"/>
    </source>
</evidence>
<dbReference type="NCBIfam" id="TIGR00369">
    <property type="entry name" value="unchar_dom_1"/>
    <property type="match status" value="1"/>
</dbReference>
<evidence type="ECO:0000259" key="3">
    <source>
        <dbReference type="Pfam" id="PF03061"/>
    </source>
</evidence>
<proteinExistence type="inferred from homology"/>
<protein>
    <recommendedName>
        <fullName evidence="3">Thioesterase domain-containing protein</fullName>
    </recommendedName>
</protein>
<dbReference type="PANTHER" id="PTHR21660:SF1">
    <property type="entry name" value="ACYL-COENZYME A THIOESTERASE 13"/>
    <property type="match status" value="1"/>
</dbReference>
<evidence type="ECO:0000313" key="4">
    <source>
        <dbReference type="EMBL" id="KAF4620048.1"/>
    </source>
</evidence>
<keyword evidence="2" id="KW-0378">Hydrolase</keyword>
<sequence>MTTISNNNFDVSQVAGNASDEIKMILGNPKAFYASFRKPGERELNVFGKSIQERMVVTELSVLHKAEEPAKLEGRAVLEIDVTEDMLNGGGNIHGGCSAYLIDMASSFALSLLIMHELGAGTVYPSVSQALNVVYHSPAGVGERLRLVNTTMTIGRRAESVRTEIWNVTHHRLVASGVHIKMMPSQPKVAL</sequence>
<dbReference type="EMBL" id="JAACJL010000016">
    <property type="protein sequence ID" value="KAF4620048.1"/>
    <property type="molecule type" value="Genomic_DNA"/>
</dbReference>
<comment type="similarity">
    <text evidence="1">Belongs to the thioesterase PaaI family.</text>
</comment>
<name>A0A8H4QZF9_9AGAR</name>
<dbReference type="InterPro" id="IPR029069">
    <property type="entry name" value="HotDog_dom_sf"/>
</dbReference>
<accession>A0A8H4QZF9</accession>
<dbReference type="InterPro" id="IPR039298">
    <property type="entry name" value="ACOT13"/>
</dbReference>
<gene>
    <name evidence="4" type="ORF">D9613_004835</name>
</gene>
<dbReference type="Pfam" id="PF03061">
    <property type="entry name" value="4HBT"/>
    <property type="match status" value="1"/>
</dbReference>
<keyword evidence="5" id="KW-1185">Reference proteome</keyword>